<proteinExistence type="predicted"/>
<gene>
    <name evidence="1" type="ORF">FNK824_LOCUS38692</name>
</gene>
<dbReference type="EMBL" id="CAJOBE010022769">
    <property type="protein sequence ID" value="CAF4252585.1"/>
    <property type="molecule type" value="Genomic_DNA"/>
</dbReference>
<dbReference type="AlphaFoldDB" id="A0A820EUE2"/>
<comment type="caution">
    <text evidence="1">The sequence shown here is derived from an EMBL/GenBank/DDBJ whole genome shotgun (WGS) entry which is preliminary data.</text>
</comment>
<protein>
    <submittedName>
        <fullName evidence="1">Uncharacterized protein</fullName>
    </submittedName>
</protein>
<dbReference type="Proteomes" id="UP000663874">
    <property type="component" value="Unassembled WGS sequence"/>
</dbReference>
<evidence type="ECO:0000313" key="2">
    <source>
        <dbReference type="Proteomes" id="UP000663874"/>
    </source>
</evidence>
<organism evidence="1 2">
    <name type="scientific">Rotaria sordida</name>
    <dbReference type="NCBI Taxonomy" id="392033"/>
    <lineage>
        <taxon>Eukaryota</taxon>
        <taxon>Metazoa</taxon>
        <taxon>Spiralia</taxon>
        <taxon>Gnathifera</taxon>
        <taxon>Rotifera</taxon>
        <taxon>Eurotatoria</taxon>
        <taxon>Bdelloidea</taxon>
        <taxon>Philodinida</taxon>
        <taxon>Philodinidae</taxon>
        <taxon>Rotaria</taxon>
    </lineage>
</organism>
<name>A0A820EUE2_9BILA</name>
<reference evidence="1" key="1">
    <citation type="submission" date="2021-02" db="EMBL/GenBank/DDBJ databases">
        <authorList>
            <person name="Nowell W R."/>
        </authorList>
    </citation>
    <scope>NUCLEOTIDE SEQUENCE</scope>
</reference>
<sequence length="53" mass="5921">YANDREIVITSSIDCTIRLFTLTGRYIGYMGQSMSWGPLSSNIILKESVNSFA</sequence>
<feature type="non-terminal residue" evidence="1">
    <location>
        <position position="1"/>
    </location>
</feature>
<evidence type="ECO:0000313" key="1">
    <source>
        <dbReference type="EMBL" id="CAF4252585.1"/>
    </source>
</evidence>
<accession>A0A820EUE2</accession>